<evidence type="ECO:0000256" key="1">
    <source>
        <dbReference type="SAM" id="MobiDB-lite"/>
    </source>
</evidence>
<keyword evidence="2" id="KW-0472">Membrane</keyword>
<dbReference type="Proteomes" id="UP000005239">
    <property type="component" value="Unassembled WGS sequence"/>
</dbReference>
<evidence type="ECO:0000313" key="3">
    <source>
        <dbReference type="EnsemblMetazoa" id="PPA28218.1"/>
    </source>
</evidence>
<feature type="transmembrane region" description="Helical" evidence="2">
    <location>
        <begin position="112"/>
        <end position="134"/>
    </location>
</feature>
<organism evidence="3 4">
    <name type="scientific">Pristionchus pacificus</name>
    <name type="common">Parasitic nematode worm</name>
    <dbReference type="NCBI Taxonomy" id="54126"/>
    <lineage>
        <taxon>Eukaryota</taxon>
        <taxon>Metazoa</taxon>
        <taxon>Ecdysozoa</taxon>
        <taxon>Nematoda</taxon>
        <taxon>Chromadorea</taxon>
        <taxon>Rhabditida</taxon>
        <taxon>Rhabditina</taxon>
        <taxon>Diplogasteromorpha</taxon>
        <taxon>Diplogasteroidea</taxon>
        <taxon>Neodiplogasteridae</taxon>
        <taxon>Pristionchus</taxon>
    </lineage>
</organism>
<feature type="transmembrane region" description="Helical" evidence="2">
    <location>
        <begin position="314"/>
        <end position="340"/>
    </location>
</feature>
<evidence type="ECO:0000256" key="2">
    <source>
        <dbReference type="SAM" id="Phobius"/>
    </source>
</evidence>
<feature type="compositionally biased region" description="Basic and acidic residues" evidence="1">
    <location>
        <begin position="455"/>
        <end position="473"/>
    </location>
</feature>
<feature type="transmembrane region" description="Helical" evidence="2">
    <location>
        <begin position="56"/>
        <end position="72"/>
    </location>
</feature>
<sequence length="473" mass="52716">MSNARNENPDAYRVFPFCGYHVKQVIPFFAVLRVLISTILCLWFMFSTEISTKDQLVILWNSIIAAIFVYGIHERNKLAMYTYGYLEITAIIFHAASPIVDNKEKIIGSEKSRWIIVVSILIGVTLVVSVIYFYRVVFLYIQYLRNIQFFENPPVIFVDKEELVPMNNTIKSRINNEPSFASSLSLPLPSLLSSFFSLGVLPSGRPSDGRRSPSHTTHSNHSHCAIEDRCSKKCEMFAHKIVNASGDLSLYEYECKDGAALWIDDWGHGWTSSNYISAIVCNKTTGVWSKIDSRKEKYIQLKHRDAIMCDKSPVLHLILAITFIIIILIFIILLSIIVFVPVRRRYIRYSQSQTKTERTSSSFGFPKTPCSTAKTRTRTPHKIVPAIPPTPIEEAPATVARTPVVASTTPAEGAPAVVAPSAPVTPVSPFEVLAAPTPAQPEKPTAKSTKSTTKTGEDGTENAKTKEDKKPAG</sequence>
<dbReference type="AlphaFoldDB" id="A0A2A6B631"/>
<feature type="compositionally biased region" description="Polar residues" evidence="1">
    <location>
        <begin position="358"/>
        <end position="374"/>
    </location>
</feature>
<feature type="transmembrane region" description="Helical" evidence="2">
    <location>
        <begin position="78"/>
        <end position="100"/>
    </location>
</feature>
<keyword evidence="4" id="KW-1185">Reference proteome</keyword>
<keyword evidence="2" id="KW-0812">Transmembrane</keyword>
<reference evidence="4" key="1">
    <citation type="journal article" date="2008" name="Nat. Genet.">
        <title>The Pristionchus pacificus genome provides a unique perspective on nematode lifestyle and parasitism.</title>
        <authorList>
            <person name="Dieterich C."/>
            <person name="Clifton S.W."/>
            <person name="Schuster L.N."/>
            <person name="Chinwalla A."/>
            <person name="Delehaunty K."/>
            <person name="Dinkelacker I."/>
            <person name="Fulton L."/>
            <person name="Fulton R."/>
            <person name="Godfrey J."/>
            <person name="Minx P."/>
            <person name="Mitreva M."/>
            <person name="Roeseler W."/>
            <person name="Tian H."/>
            <person name="Witte H."/>
            <person name="Yang S.P."/>
            <person name="Wilson R.K."/>
            <person name="Sommer R.J."/>
        </authorList>
    </citation>
    <scope>NUCLEOTIDE SEQUENCE [LARGE SCALE GENOMIC DNA]</scope>
    <source>
        <strain evidence="4">PS312</strain>
    </source>
</reference>
<reference evidence="3" key="2">
    <citation type="submission" date="2022-06" db="UniProtKB">
        <authorList>
            <consortium name="EnsemblMetazoa"/>
        </authorList>
    </citation>
    <scope>IDENTIFICATION</scope>
    <source>
        <strain evidence="3">PS312</strain>
    </source>
</reference>
<feature type="transmembrane region" description="Helical" evidence="2">
    <location>
        <begin position="25"/>
        <end position="44"/>
    </location>
</feature>
<gene>
    <name evidence="3" type="primary">WBGene00117772</name>
</gene>
<feature type="region of interest" description="Disordered" evidence="1">
    <location>
        <begin position="432"/>
        <end position="473"/>
    </location>
</feature>
<name>A0A2A6B631_PRIPA</name>
<dbReference type="EnsemblMetazoa" id="PPA28218.1">
    <property type="protein sequence ID" value="PPA28218.1"/>
    <property type="gene ID" value="WBGene00117772"/>
</dbReference>
<proteinExistence type="predicted"/>
<keyword evidence="2" id="KW-1133">Transmembrane helix</keyword>
<evidence type="ECO:0000313" key="4">
    <source>
        <dbReference type="Proteomes" id="UP000005239"/>
    </source>
</evidence>
<protein>
    <submittedName>
        <fullName evidence="3">Uncharacterized protein</fullName>
    </submittedName>
</protein>
<feature type="region of interest" description="Disordered" evidence="1">
    <location>
        <begin position="358"/>
        <end position="390"/>
    </location>
</feature>
<accession>A0A2A6B631</accession>
<accession>A0A8R1UGW7</accession>
<feature type="compositionally biased region" description="Low complexity" evidence="1">
    <location>
        <begin position="442"/>
        <end position="454"/>
    </location>
</feature>